<gene>
    <name evidence="2" type="ORF">CJD36_020260</name>
</gene>
<sequence>MRYSIFPFILWLMVSASNSYSQINILRYNDNFTYLKADSVNKKGIDKIKYITLTKGTNISFGGDFREQLQYYKNSNFGDAKSSHTNTFQLWHRLMIHSNLELGKKTRLFAQLGSTFRFFNPDPLTPEIDENRLSLHQAFIDYNYNKNWLFRIGRQEVTYGNNRVVTFREGPNTRQTFDAAIAKYHTEKRRLDILVMSPVISEPGLFDDKSSGEVIIGVYGTEVARKNLPGLDYYILSYTGNRRKYNFTPGNEVRQIYGFRIFSKNKSFNYEFEGTYQSGKFNNLRINAYSISADLNYALVTKKLTLGVAANYASGDKNKNDKELNTYNFLFSKPQYGLAAPIGATNIANINPYVTVTPFKEVHIDAGAFFMWRQSAQDGTYSPLAKEVRPGPALLFSSTNKRIGTLLNLESTFVITKNFSFGVDDAYFIAGNYPKGTGKGKDIFYSALKATIKF</sequence>
<evidence type="ECO:0000313" key="3">
    <source>
        <dbReference type="Proteomes" id="UP000239872"/>
    </source>
</evidence>
<dbReference type="EMBL" id="PPSL01000007">
    <property type="protein sequence ID" value="PQJ09131.1"/>
    <property type="molecule type" value="Genomic_DNA"/>
</dbReference>
<reference evidence="2 3" key="1">
    <citation type="submission" date="2018-01" db="EMBL/GenBank/DDBJ databases">
        <title>A novel member of the phylum Bacteroidetes isolated from glacier ice.</title>
        <authorList>
            <person name="Liu Q."/>
            <person name="Xin Y.-H."/>
        </authorList>
    </citation>
    <scope>NUCLEOTIDE SEQUENCE [LARGE SCALE GENOMIC DNA]</scope>
    <source>
        <strain evidence="2 3">RB1R16</strain>
    </source>
</reference>
<evidence type="ECO:0000259" key="1">
    <source>
        <dbReference type="Pfam" id="PF13372"/>
    </source>
</evidence>
<proteinExistence type="predicted"/>
<dbReference type="Gene3D" id="2.40.160.100">
    <property type="match status" value="1"/>
</dbReference>
<dbReference type="SUPFAM" id="SSF56935">
    <property type="entry name" value="Porins"/>
    <property type="match status" value="1"/>
</dbReference>
<dbReference type="OrthoDB" id="311329at2"/>
<name>A0A2S7SR74_9BACT</name>
<evidence type="ECO:0000313" key="2">
    <source>
        <dbReference type="EMBL" id="PQJ09131.1"/>
    </source>
</evidence>
<organism evidence="2 3">
    <name type="scientific">Flavipsychrobacter stenotrophus</name>
    <dbReference type="NCBI Taxonomy" id="2077091"/>
    <lineage>
        <taxon>Bacteria</taxon>
        <taxon>Pseudomonadati</taxon>
        <taxon>Bacteroidota</taxon>
        <taxon>Chitinophagia</taxon>
        <taxon>Chitinophagales</taxon>
        <taxon>Chitinophagaceae</taxon>
        <taxon>Flavipsychrobacter</taxon>
    </lineage>
</organism>
<dbReference type="Pfam" id="PF13372">
    <property type="entry name" value="Alginate_exp"/>
    <property type="match status" value="1"/>
</dbReference>
<comment type="caution">
    <text evidence="2">The sequence shown here is derived from an EMBL/GenBank/DDBJ whole genome shotgun (WGS) entry which is preliminary data.</text>
</comment>
<dbReference type="InterPro" id="IPR053728">
    <property type="entry name" value="Alginate_Permeability_Chnl"/>
</dbReference>
<dbReference type="RefSeq" id="WP_105041036.1">
    <property type="nucleotide sequence ID" value="NZ_PPSL01000007.1"/>
</dbReference>
<keyword evidence="3" id="KW-1185">Reference proteome</keyword>
<protein>
    <recommendedName>
        <fullName evidence="1">Alginate export domain-containing protein</fullName>
    </recommendedName>
</protein>
<accession>A0A2S7SR74</accession>
<dbReference type="Proteomes" id="UP000239872">
    <property type="component" value="Unassembled WGS sequence"/>
</dbReference>
<dbReference type="AlphaFoldDB" id="A0A2S7SR74"/>
<dbReference type="InterPro" id="IPR025388">
    <property type="entry name" value="Alginate_export_dom"/>
</dbReference>
<feature type="domain" description="Alginate export" evidence="1">
    <location>
        <begin position="59"/>
        <end position="433"/>
    </location>
</feature>